<feature type="domain" description="4'-phosphopantetheinyl transferase" evidence="9">
    <location>
        <begin position="4"/>
        <end position="90"/>
    </location>
</feature>
<keyword evidence="4 8" id="KW-0276">Fatty acid metabolism</keyword>
<comment type="subcellular location">
    <subcellularLocation>
        <location evidence="8">Cytoplasm</location>
    </subcellularLocation>
</comment>
<comment type="cofactor">
    <cofactor evidence="8">
        <name>Mg(2+)</name>
        <dbReference type="ChEBI" id="CHEBI:18420"/>
    </cofactor>
</comment>
<comment type="caution">
    <text evidence="10">The sequence shown here is derived from an EMBL/GenBank/DDBJ whole genome shotgun (WGS) entry which is preliminary data.</text>
</comment>
<keyword evidence="1 8" id="KW-0444">Lipid biosynthesis</keyword>
<evidence type="ECO:0000256" key="2">
    <source>
        <dbReference type="ARBA" id="ARBA00022679"/>
    </source>
</evidence>
<dbReference type="InterPro" id="IPR004568">
    <property type="entry name" value="Ppantetheine-prot_Trfase_dom"/>
</dbReference>
<dbReference type="Pfam" id="PF01648">
    <property type="entry name" value="ACPS"/>
    <property type="match status" value="1"/>
</dbReference>
<dbReference type="EMBL" id="LJCO01000017">
    <property type="protein sequence ID" value="KPV44986.1"/>
    <property type="molecule type" value="Genomic_DNA"/>
</dbReference>
<evidence type="ECO:0000256" key="8">
    <source>
        <dbReference type="HAMAP-Rule" id="MF_00101"/>
    </source>
</evidence>
<evidence type="ECO:0000313" key="10">
    <source>
        <dbReference type="EMBL" id="KPV44986.1"/>
    </source>
</evidence>
<comment type="similarity">
    <text evidence="8">Belongs to the P-Pant transferase superfamily. AcpS family.</text>
</comment>
<dbReference type="PATRIC" id="fig|471514.4.peg.2685"/>
<keyword evidence="5 8" id="KW-0460">Magnesium</keyword>
<dbReference type="Proteomes" id="UP000050482">
    <property type="component" value="Unassembled WGS sequence"/>
</dbReference>
<dbReference type="AlphaFoldDB" id="A0A0P9GUP3"/>
<protein>
    <recommendedName>
        <fullName evidence="8">Holo-[acyl-carrier-protein] synthase</fullName>
        <shortName evidence="8">Holo-ACP synthase</shortName>
        <ecNumber evidence="8">2.7.8.7</ecNumber>
    </recommendedName>
    <alternativeName>
        <fullName evidence="8">4'-phosphopantetheinyl transferase AcpS</fullName>
    </alternativeName>
</protein>
<dbReference type="GO" id="GO:0005737">
    <property type="term" value="C:cytoplasm"/>
    <property type="evidence" value="ECO:0007669"/>
    <property type="project" value="UniProtKB-SubCell"/>
</dbReference>
<evidence type="ECO:0000313" key="11">
    <source>
        <dbReference type="Proteomes" id="UP000050482"/>
    </source>
</evidence>
<evidence type="ECO:0000256" key="6">
    <source>
        <dbReference type="ARBA" id="ARBA00023098"/>
    </source>
</evidence>
<dbReference type="RefSeq" id="WP_054967935.1">
    <property type="nucleotide sequence ID" value="NZ_LJCO01000017.1"/>
</dbReference>
<evidence type="ECO:0000256" key="3">
    <source>
        <dbReference type="ARBA" id="ARBA00022723"/>
    </source>
</evidence>
<evidence type="ECO:0000256" key="5">
    <source>
        <dbReference type="ARBA" id="ARBA00022842"/>
    </source>
</evidence>
<keyword evidence="3 8" id="KW-0479">Metal-binding</keyword>
<evidence type="ECO:0000259" key="9">
    <source>
        <dbReference type="Pfam" id="PF01648"/>
    </source>
</evidence>
<dbReference type="Gene3D" id="3.90.470.20">
    <property type="entry name" value="4'-phosphopantetheinyl transferase domain"/>
    <property type="match status" value="1"/>
</dbReference>
<keyword evidence="8" id="KW-0963">Cytoplasm</keyword>
<dbReference type="InterPro" id="IPR008278">
    <property type="entry name" value="4-PPantetheinyl_Trfase_dom"/>
</dbReference>
<comment type="catalytic activity">
    <reaction evidence="8">
        <text>apo-[ACP] + CoA = holo-[ACP] + adenosine 3',5'-bisphosphate + H(+)</text>
        <dbReference type="Rhea" id="RHEA:12068"/>
        <dbReference type="Rhea" id="RHEA-COMP:9685"/>
        <dbReference type="Rhea" id="RHEA-COMP:9690"/>
        <dbReference type="ChEBI" id="CHEBI:15378"/>
        <dbReference type="ChEBI" id="CHEBI:29999"/>
        <dbReference type="ChEBI" id="CHEBI:57287"/>
        <dbReference type="ChEBI" id="CHEBI:58343"/>
        <dbReference type="ChEBI" id="CHEBI:64479"/>
        <dbReference type="EC" id="2.7.8.7"/>
    </reaction>
</comment>
<proteinExistence type="inferred from homology"/>
<organism evidence="10 11">
    <name type="scientific">Alicyclobacillus ferrooxydans</name>
    <dbReference type="NCBI Taxonomy" id="471514"/>
    <lineage>
        <taxon>Bacteria</taxon>
        <taxon>Bacillati</taxon>
        <taxon>Bacillota</taxon>
        <taxon>Bacilli</taxon>
        <taxon>Bacillales</taxon>
        <taxon>Alicyclobacillaceae</taxon>
        <taxon>Alicyclobacillus</taxon>
    </lineage>
</organism>
<dbReference type="GO" id="GO:0006633">
    <property type="term" value="P:fatty acid biosynthetic process"/>
    <property type="evidence" value="ECO:0007669"/>
    <property type="project" value="UniProtKB-UniRule"/>
</dbReference>
<comment type="function">
    <text evidence="8">Transfers the 4'-phosphopantetheine moiety from coenzyme A to a Ser of acyl-carrier-protein.</text>
</comment>
<evidence type="ECO:0000256" key="7">
    <source>
        <dbReference type="ARBA" id="ARBA00023160"/>
    </source>
</evidence>
<feature type="binding site" evidence="8">
    <location>
        <position position="8"/>
    </location>
    <ligand>
        <name>Mg(2+)</name>
        <dbReference type="ChEBI" id="CHEBI:18420"/>
    </ligand>
</feature>
<feature type="binding site" evidence="8">
    <location>
        <position position="59"/>
    </location>
    <ligand>
        <name>Mg(2+)</name>
        <dbReference type="ChEBI" id="CHEBI:18420"/>
    </ligand>
</feature>
<dbReference type="InterPro" id="IPR037143">
    <property type="entry name" value="4-PPantetheinyl_Trfase_dom_sf"/>
</dbReference>
<dbReference type="EC" id="2.7.8.7" evidence="8"/>
<sequence>MIAGVGTDIVEVPRIAKAYERYGDAFLRRILSTGEFALARTYAESRRVEFTAGRFALKEAMAKASGLGLARLKMAFVDVRTTDRGLAVEFTASDHPLSATDVNWHLSISHTNDIAFAVAVLERP</sequence>
<evidence type="ECO:0000256" key="4">
    <source>
        <dbReference type="ARBA" id="ARBA00022832"/>
    </source>
</evidence>
<dbReference type="HAMAP" id="MF_00101">
    <property type="entry name" value="AcpS"/>
    <property type="match status" value="1"/>
</dbReference>
<dbReference type="STRING" id="471514.AN477_04235"/>
<evidence type="ECO:0000256" key="1">
    <source>
        <dbReference type="ARBA" id="ARBA00022516"/>
    </source>
</evidence>
<dbReference type="NCBIfam" id="TIGR00556">
    <property type="entry name" value="pantethn_trn"/>
    <property type="match status" value="1"/>
</dbReference>
<keyword evidence="11" id="KW-1185">Reference proteome</keyword>
<dbReference type="SUPFAM" id="SSF56214">
    <property type="entry name" value="4'-phosphopantetheinyl transferase"/>
    <property type="match status" value="1"/>
</dbReference>
<reference evidence="10 11" key="1">
    <citation type="submission" date="2015-09" db="EMBL/GenBank/DDBJ databases">
        <title>Draft genome sequence of Alicyclobacillus ferrooxydans DSM 22381.</title>
        <authorList>
            <person name="Hemp J."/>
        </authorList>
    </citation>
    <scope>NUCLEOTIDE SEQUENCE [LARGE SCALE GENOMIC DNA]</scope>
    <source>
        <strain evidence="10 11">TC-34</strain>
    </source>
</reference>
<dbReference type="NCBIfam" id="TIGR00516">
    <property type="entry name" value="acpS"/>
    <property type="match status" value="1"/>
</dbReference>
<keyword evidence="6 8" id="KW-0443">Lipid metabolism</keyword>
<keyword evidence="7 8" id="KW-0275">Fatty acid biosynthesis</keyword>
<keyword evidence="2 8" id="KW-0808">Transferase</keyword>
<name>A0A0P9GUP3_9BACL</name>
<dbReference type="GO" id="GO:0000287">
    <property type="term" value="F:magnesium ion binding"/>
    <property type="evidence" value="ECO:0007669"/>
    <property type="project" value="UniProtKB-UniRule"/>
</dbReference>
<accession>A0A0P9GUP3</accession>
<dbReference type="GO" id="GO:0008897">
    <property type="term" value="F:holo-[acyl-carrier-protein] synthase activity"/>
    <property type="evidence" value="ECO:0007669"/>
    <property type="project" value="UniProtKB-UniRule"/>
</dbReference>
<gene>
    <name evidence="8" type="primary">acpS</name>
    <name evidence="10" type="ORF">AN477_04235</name>
</gene>
<dbReference type="InterPro" id="IPR002582">
    <property type="entry name" value="ACPS"/>
</dbReference>